<proteinExistence type="predicted"/>
<comment type="caution">
    <text evidence="2">The sequence shown here is derived from an EMBL/GenBank/DDBJ whole genome shotgun (WGS) entry which is preliminary data.</text>
</comment>
<dbReference type="NCBIfam" id="NF041560">
    <property type="entry name" value="T6SS_Burk_ExIF"/>
    <property type="match status" value="1"/>
</dbReference>
<dbReference type="AlphaFoldDB" id="A0A7W9WYW5"/>
<feature type="transmembrane region" description="Helical" evidence="1">
    <location>
        <begin position="157"/>
        <end position="180"/>
    </location>
</feature>
<accession>A0A7W9WYW5</accession>
<name>A0A7W9WYW5_9BURK</name>
<dbReference type="Proteomes" id="UP000540787">
    <property type="component" value="Unassembled WGS sequence"/>
</dbReference>
<evidence type="ECO:0000313" key="3">
    <source>
        <dbReference type="Proteomes" id="UP000540787"/>
    </source>
</evidence>
<evidence type="ECO:0000256" key="1">
    <source>
        <dbReference type="SAM" id="Phobius"/>
    </source>
</evidence>
<dbReference type="EMBL" id="JACHBX010000001">
    <property type="protein sequence ID" value="MBB6133373.1"/>
    <property type="molecule type" value="Genomic_DNA"/>
</dbReference>
<organism evidence="2 3">
    <name type="scientific">Massilia aurea</name>
    <dbReference type="NCBI Taxonomy" id="373040"/>
    <lineage>
        <taxon>Bacteria</taxon>
        <taxon>Pseudomonadati</taxon>
        <taxon>Pseudomonadota</taxon>
        <taxon>Betaproteobacteria</taxon>
        <taxon>Burkholderiales</taxon>
        <taxon>Oxalobacteraceae</taxon>
        <taxon>Telluria group</taxon>
        <taxon>Massilia</taxon>
    </lineage>
</organism>
<reference evidence="2 3" key="1">
    <citation type="submission" date="2020-08" db="EMBL/GenBank/DDBJ databases">
        <title>The Agave Microbiome: Exploring the role of microbial communities in plant adaptations to desert environments.</title>
        <authorList>
            <person name="Partida-Martinez L.P."/>
        </authorList>
    </citation>
    <scope>NUCLEOTIDE SEQUENCE [LARGE SCALE GENOMIC DNA]</scope>
    <source>
        <strain evidence="2 3">AT3.2</strain>
    </source>
</reference>
<keyword evidence="1" id="KW-1133">Transmembrane helix</keyword>
<feature type="transmembrane region" description="Helical" evidence="1">
    <location>
        <begin position="131"/>
        <end position="151"/>
    </location>
</feature>
<keyword evidence="1" id="KW-0812">Transmembrane</keyword>
<dbReference type="RefSeq" id="WP_183552753.1">
    <property type="nucleotide sequence ID" value="NZ_JACHBX010000001.1"/>
</dbReference>
<keyword evidence="1" id="KW-0472">Membrane</keyword>
<gene>
    <name evidence="2" type="ORF">HD842_001484</name>
</gene>
<keyword evidence="3" id="KW-1185">Reference proteome</keyword>
<dbReference type="InterPro" id="IPR048130">
    <property type="entry name" value="T6SS_ExIF-like"/>
</dbReference>
<evidence type="ECO:0000313" key="2">
    <source>
        <dbReference type="EMBL" id="MBB6133373.1"/>
    </source>
</evidence>
<protein>
    <submittedName>
        <fullName evidence="2">Uncharacterized protein</fullName>
    </submittedName>
</protein>
<sequence>MSKLDVIEGVVENLVVVDADVNYLANAEKNSQTAGLVSVLQAAAGSPGAAHSAQAANDAGDPVEGYSMSVAGQSVAGSFWKTTFKNGDLVRVIGIKQNSVFLAIAVADPITRTIWMKPHCERRTIEQKKYILKNSILFVIAIFSVTTVFFTNPNMKLWFYLACASLSSVICLIATVGMSWGDLMTFANRMTQVGAALEIESPGTINLVRSTRAAIGSGKPELPMGVYYY</sequence>